<proteinExistence type="predicted"/>
<protein>
    <submittedName>
        <fullName evidence="1">Uncharacterized protein</fullName>
    </submittedName>
</protein>
<name>A0A2P2QCJ5_RHIMU</name>
<accession>A0A2P2QCJ5</accession>
<dbReference type="AlphaFoldDB" id="A0A2P2QCJ5"/>
<organism evidence="1">
    <name type="scientific">Rhizophora mucronata</name>
    <name type="common">Asiatic mangrove</name>
    <dbReference type="NCBI Taxonomy" id="61149"/>
    <lineage>
        <taxon>Eukaryota</taxon>
        <taxon>Viridiplantae</taxon>
        <taxon>Streptophyta</taxon>
        <taxon>Embryophyta</taxon>
        <taxon>Tracheophyta</taxon>
        <taxon>Spermatophyta</taxon>
        <taxon>Magnoliopsida</taxon>
        <taxon>eudicotyledons</taxon>
        <taxon>Gunneridae</taxon>
        <taxon>Pentapetalae</taxon>
        <taxon>rosids</taxon>
        <taxon>fabids</taxon>
        <taxon>Malpighiales</taxon>
        <taxon>Rhizophoraceae</taxon>
        <taxon>Rhizophora</taxon>
    </lineage>
</organism>
<sequence length="68" mass="7671">MLPASLHTPSTTAICSQNIFSHHPRKSIEMFSLNYEINWSRSKKLPTASNFERMGTLINQTTSSESLT</sequence>
<reference evidence="1" key="1">
    <citation type="submission" date="2018-02" db="EMBL/GenBank/DDBJ databases">
        <title>Rhizophora mucronata_Transcriptome.</title>
        <authorList>
            <person name="Meera S.P."/>
            <person name="Sreeshan A."/>
            <person name="Augustine A."/>
        </authorList>
    </citation>
    <scope>NUCLEOTIDE SEQUENCE</scope>
    <source>
        <tissue evidence="1">Leaf</tissue>
    </source>
</reference>
<evidence type="ECO:0000313" key="1">
    <source>
        <dbReference type="EMBL" id="MBX64718.1"/>
    </source>
</evidence>
<dbReference type="EMBL" id="GGEC01084234">
    <property type="protein sequence ID" value="MBX64718.1"/>
    <property type="molecule type" value="Transcribed_RNA"/>
</dbReference>